<name>A0A1I6QM38_9SPHI</name>
<evidence type="ECO:0008006" key="5">
    <source>
        <dbReference type="Google" id="ProtNLM"/>
    </source>
</evidence>
<proteinExistence type="predicted"/>
<evidence type="ECO:0000313" key="3">
    <source>
        <dbReference type="EMBL" id="SFS53338.1"/>
    </source>
</evidence>
<keyword evidence="1" id="KW-0472">Membrane</keyword>
<evidence type="ECO:0000313" key="4">
    <source>
        <dbReference type="Proteomes" id="UP000198785"/>
    </source>
</evidence>
<keyword evidence="2" id="KW-0732">Signal</keyword>
<dbReference type="EMBL" id="FOZZ01000002">
    <property type="protein sequence ID" value="SFS53338.1"/>
    <property type="molecule type" value="Genomic_DNA"/>
</dbReference>
<gene>
    <name evidence="3" type="ORF">SAMN05660206_102408</name>
</gene>
<dbReference type="AlphaFoldDB" id="A0A1I6QM38"/>
<feature type="chain" id="PRO_5011539101" description="LPXTG-motif cell wall anchor domain-containing protein" evidence="2">
    <location>
        <begin position="20"/>
        <end position="60"/>
    </location>
</feature>
<organism evidence="3 4">
    <name type="scientific">Sphingobacterium wenxiniae</name>
    <dbReference type="NCBI Taxonomy" id="683125"/>
    <lineage>
        <taxon>Bacteria</taxon>
        <taxon>Pseudomonadati</taxon>
        <taxon>Bacteroidota</taxon>
        <taxon>Sphingobacteriia</taxon>
        <taxon>Sphingobacteriales</taxon>
        <taxon>Sphingobacteriaceae</taxon>
        <taxon>Sphingobacterium</taxon>
    </lineage>
</organism>
<evidence type="ECO:0000256" key="2">
    <source>
        <dbReference type="SAM" id="SignalP"/>
    </source>
</evidence>
<dbReference type="Proteomes" id="UP000198785">
    <property type="component" value="Unassembled WGS sequence"/>
</dbReference>
<keyword evidence="1" id="KW-1133">Transmembrane helix</keyword>
<keyword evidence="1" id="KW-0812">Transmembrane</keyword>
<reference evidence="3 4" key="1">
    <citation type="submission" date="2016-10" db="EMBL/GenBank/DDBJ databases">
        <authorList>
            <person name="de Groot N.N."/>
        </authorList>
    </citation>
    <scope>NUCLEOTIDE SEQUENCE [LARGE SCALE GENOMIC DNA]</scope>
    <source>
        <strain evidence="3 4">DSM 22789</strain>
    </source>
</reference>
<evidence type="ECO:0000256" key="1">
    <source>
        <dbReference type="SAM" id="Phobius"/>
    </source>
</evidence>
<protein>
    <recommendedName>
        <fullName evidence="5">LPXTG-motif cell wall anchor domain-containing protein</fullName>
    </recommendedName>
</protein>
<accession>A0A1I6QM38</accession>
<keyword evidence="4" id="KW-1185">Reference proteome</keyword>
<feature type="signal peptide" evidence="2">
    <location>
        <begin position="1"/>
        <end position="19"/>
    </location>
</feature>
<sequence length="60" mass="6622">MRKAGLVILLTYLVSLAHASQHIATITSDTSPISAIAIAVILIIIVVIVLLRRQKRRFNE</sequence>
<feature type="transmembrane region" description="Helical" evidence="1">
    <location>
        <begin position="35"/>
        <end position="51"/>
    </location>
</feature>